<evidence type="ECO:0000313" key="3">
    <source>
        <dbReference type="Proteomes" id="UP001177670"/>
    </source>
</evidence>
<dbReference type="Proteomes" id="UP001177670">
    <property type="component" value="Unassembled WGS sequence"/>
</dbReference>
<proteinExistence type="predicted"/>
<comment type="caution">
    <text evidence="2">The sequence shown here is derived from an EMBL/GenBank/DDBJ whole genome shotgun (WGS) entry which is preliminary data.</text>
</comment>
<evidence type="ECO:0000259" key="1">
    <source>
        <dbReference type="Pfam" id="PF08393"/>
    </source>
</evidence>
<dbReference type="InterPro" id="IPR013602">
    <property type="entry name" value="Dynein_heavy_linker"/>
</dbReference>
<feature type="domain" description="Dynein heavy chain linker" evidence="1">
    <location>
        <begin position="31"/>
        <end position="91"/>
    </location>
</feature>
<name>A0AA40FPD9_9HYME</name>
<gene>
    <name evidence="2" type="ORF">K0M31_009352</name>
</gene>
<protein>
    <recommendedName>
        <fullName evidence="1">Dynein heavy chain linker domain-containing protein</fullName>
    </recommendedName>
</protein>
<sequence length="115" mass="13748">MMSSEKRNKGYWTIRYQRRIAKDHVVSSIFSTYWLKSSALDKEMRSWDTYVSLESTVKNMLTSLRAVAELQNPAIRERHWRQLMNSTKVPAEIKKRRIGLKGRKELKAIRKHYFT</sequence>
<accession>A0AA40FPD9</accession>
<dbReference type="AlphaFoldDB" id="A0AA40FPD9"/>
<evidence type="ECO:0000313" key="2">
    <source>
        <dbReference type="EMBL" id="KAK1122907.1"/>
    </source>
</evidence>
<dbReference type="EMBL" id="JAHYIQ010000022">
    <property type="protein sequence ID" value="KAK1122907.1"/>
    <property type="molecule type" value="Genomic_DNA"/>
</dbReference>
<keyword evidence="3" id="KW-1185">Reference proteome</keyword>
<dbReference type="Pfam" id="PF08393">
    <property type="entry name" value="DHC_N2"/>
    <property type="match status" value="1"/>
</dbReference>
<reference evidence="2" key="1">
    <citation type="submission" date="2021-10" db="EMBL/GenBank/DDBJ databases">
        <title>Melipona bicolor Genome sequencing and assembly.</title>
        <authorList>
            <person name="Araujo N.S."/>
            <person name="Arias M.C."/>
        </authorList>
    </citation>
    <scope>NUCLEOTIDE SEQUENCE</scope>
    <source>
        <strain evidence="2">USP_2M_L1-L4_2017</strain>
        <tissue evidence="2">Whole body</tissue>
    </source>
</reference>
<organism evidence="2 3">
    <name type="scientific">Melipona bicolor</name>
    <dbReference type="NCBI Taxonomy" id="60889"/>
    <lineage>
        <taxon>Eukaryota</taxon>
        <taxon>Metazoa</taxon>
        <taxon>Ecdysozoa</taxon>
        <taxon>Arthropoda</taxon>
        <taxon>Hexapoda</taxon>
        <taxon>Insecta</taxon>
        <taxon>Pterygota</taxon>
        <taxon>Neoptera</taxon>
        <taxon>Endopterygota</taxon>
        <taxon>Hymenoptera</taxon>
        <taxon>Apocrita</taxon>
        <taxon>Aculeata</taxon>
        <taxon>Apoidea</taxon>
        <taxon>Anthophila</taxon>
        <taxon>Apidae</taxon>
        <taxon>Melipona</taxon>
    </lineage>
</organism>